<feature type="compositionally biased region" description="Polar residues" evidence="6">
    <location>
        <begin position="739"/>
        <end position="759"/>
    </location>
</feature>
<evidence type="ECO:0000313" key="8">
    <source>
        <dbReference type="EMBL" id="WVZ88458.1"/>
    </source>
</evidence>
<dbReference type="Proteomes" id="UP001341281">
    <property type="component" value="Chromosome 08"/>
</dbReference>
<dbReference type="EMBL" id="CP144752">
    <property type="protein sequence ID" value="WVZ88458.1"/>
    <property type="molecule type" value="Genomic_DNA"/>
</dbReference>
<gene>
    <name evidence="8" type="ORF">U9M48_034978</name>
</gene>
<keyword evidence="5" id="KW-0804">Transcription</keyword>
<feature type="compositionally biased region" description="Polar residues" evidence="6">
    <location>
        <begin position="786"/>
        <end position="795"/>
    </location>
</feature>
<keyword evidence="2" id="KW-0863">Zinc-finger</keyword>
<evidence type="ECO:0000256" key="5">
    <source>
        <dbReference type="ARBA" id="ARBA00023163"/>
    </source>
</evidence>
<protein>
    <recommendedName>
        <fullName evidence="7">AIPP2-like SPOC-like domain-containing protein</fullName>
    </recommendedName>
</protein>
<evidence type="ECO:0000259" key="7">
    <source>
        <dbReference type="Pfam" id="PF23121"/>
    </source>
</evidence>
<feature type="region of interest" description="Disordered" evidence="6">
    <location>
        <begin position="464"/>
        <end position="483"/>
    </location>
</feature>
<dbReference type="PANTHER" id="PTHR33304">
    <property type="match status" value="1"/>
</dbReference>
<keyword evidence="4" id="KW-0805">Transcription regulation</keyword>
<evidence type="ECO:0000256" key="1">
    <source>
        <dbReference type="ARBA" id="ARBA00022723"/>
    </source>
</evidence>
<dbReference type="Pfam" id="PF23121">
    <property type="entry name" value="SPOC_AIPP2"/>
    <property type="match status" value="1"/>
</dbReference>
<dbReference type="GO" id="GO:0008270">
    <property type="term" value="F:zinc ion binding"/>
    <property type="evidence" value="ECO:0007669"/>
    <property type="project" value="UniProtKB-KW"/>
</dbReference>
<dbReference type="GO" id="GO:0034244">
    <property type="term" value="P:negative regulation of transcription elongation by RNA polymerase II"/>
    <property type="evidence" value="ECO:0007669"/>
    <property type="project" value="InterPro"/>
</dbReference>
<keyword evidence="1" id="KW-0479">Metal-binding</keyword>
<dbReference type="InterPro" id="IPR056280">
    <property type="entry name" value="AIPP2-like_SPOC"/>
</dbReference>
<keyword evidence="3" id="KW-0862">Zinc</keyword>
<feature type="region of interest" description="Disordered" evidence="6">
    <location>
        <begin position="1"/>
        <end position="58"/>
    </location>
</feature>
<evidence type="ECO:0000256" key="3">
    <source>
        <dbReference type="ARBA" id="ARBA00022833"/>
    </source>
</evidence>
<dbReference type="PANTHER" id="PTHR33304:SF55">
    <property type="entry name" value="ZINC FINGER PHD-TYPE DOMAIN-CONTAINING PROTEIN"/>
    <property type="match status" value="1"/>
</dbReference>
<feature type="compositionally biased region" description="Basic and acidic residues" evidence="6">
    <location>
        <begin position="13"/>
        <end position="26"/>
    </location>
</feature>
<feature type="domain" description="AIPP2-like SPOC-like" evidence="7">
    <location>
        <begin position="530"/>
        <end position="655"/>
    </location>
</feature>
<feature type="region of interest" description="Disordered" evidence="6">
    <location>
        <begin position="733"/>
        <end position="759"/>
    </location>
</feature>
<evidence type="ECO:0000313" key="9">
    <source>
        <dbReference type="Proteomes" id="UP001341281"/>
    </source>
</evidence>
<keyword evidence="9" id="KW-1185">Reference proteome</keyword>
<feature type="region of interest" description="Disordered" evidence="6">
    <location>
        <begin position="786"/>
        <end position="813"/>
    </location>
</feature>
<organism evidence="8 9">
    <name type="scientific">Paspalum notatum var. saurae</name>
    <dbReference type="NCBI Taxonomy" id="547442"/>
    <lineage>
        <taxon>Eukaryota</taxon>
        <taxon>Viridiplantae</taxon>
        <taxon>Streptophyta</taxon>
        <taxon>Embryophyta</taxon>
        <taxon>Tracheophyta</taxon>
        <taxon>Spermatophyta</taxon>
        <taxon>Magnoliopsida</taxon>
        <taxon>Liliopsida</taxon>
        <taxon>Poales</taxon>
        <taxon>Poaceae</taxon>
        <taxon>PACMAD clade</taxon>
        <taxon>Panicoideae</taxon>
        <taxon>Andropogonodae</taxon>
        <taxon>Paspaleae</taxon>
        <taxon>Paspalinae</taxon>
        <taxon>Paspalum</taxon>
    </lineage>
</organism>
<accession>A0AAQ3UA96</accession>
<feature type="region of interest" description="Disordered" evidence="6">
    <location>
        <begin position="667"/>
        <end position="688"/>
    </location>
</feature>
<evidence type="ECO:0000256" key="6">
    <source>
        <dbReference type="SAM" id="MobiDB-lite"/>
    </source>
</evidence>
<name>A0AAQ3UA96_PASNO</name>
<evidence type="ECO:0000256" key="4">
    <source>
        <dbReference type="ARBA" id="ARBA00023015"/>
    </source>
</evidence>
<dbReference type="GO" id="GO:0140566">
    <property type="term" value="F:histone reader activity"/>
    <property type="evidence" value="ECO:0007669"/>
    <property type="project" value="InterPro"/>
</dbReference>
<dbReference type="InterPro" id="IPR049914">
    <property type="entry name" value="PHD1-3/5-6"/>
</dbReference>
<sequence length="935" mass="103164">MKKKKLYPSRTKSSQEKSNIRSKDINRTSMNSEPLSTKGKVGSASSLERVKQPNPLGDVDQFRMLKSLEGLAHKSDKGPLSTQFEGSVLKAKNVVSGSKGSSNLRIELRNSVHEKSRDESNCMKEREILASILNNANESEPPMTNGYSVTHEVNSEAENKTLDTLLVSHQVGKKQGESTIASFQDGLSSDVRFTNGCPNKLHGILEPNESLNPGSVSESIRIGGTDLDSNIRNLPFSVGKVAVNQVSGLKDDSVAISSSMHMDHDKQTQAVKDATVVCKNTKVNSRKDNGTVVAAHQNKYWATNEDKPDTDGESNSNVADDLIVEIEKKEAKFQSDHEASKKVEERSMVANAPQPSTLQNDALDKAIPSATKLEMSDAVQNLSNASPRKRRRLILSHDDEDEEKAEDVRQENVNHQPLKCNEPMAKHNIDTEFVDEAVQTGDLNDPNLMNGRPVKRRRRYIVENEDEEDTGGSANPEGALSNVSNWSMNDVGKMASQIITEHSLQSRPSDSEYADQQCPIFSQPLDEPIWSGVLKIDTEVFLKLDAHLSNKACQRVCELSRSLQRVVEVMMLPRSQAWPERWMSSGPTDDSIGLFLFPHNSRQNEASTRLISKIIKSDSALIVTVGIADLLIFPSVVLPEQYYFFQGKHYLWGVFRRKKDRVNNSIQVEERDDSVPATGERQDQEQGLLDQQGEALFESSDQESFVVKHVEDHLLMAGNEPKAQKDTMKVGTMEGIASPGSSWPDSPKAGSNCSVQPRTEYNLHAPGDVEQQEDFTSSPEWNASCITKQSSTSRPAQCGTKQPHPESEPSTPKLFDFVDARTPRSQQLIQEIVSEGALLLPVPEEIATTASITDSSTGLLSSALYPVANCVHPQAFDFVAMGHDEPDVDPEACLELFPVQQEHIGWAPRAEVSREVDLNLSLGRRSGAPSLSPLL</sequence>
<reference evidence="8 9" key="1">
    <citation type="submission" date="2024-02" db="EMBL/GenBank/DDBJ databases">
        <title>High-quality chromosome-scale genome assembly of Pensacola bahiagrass (Paspalum notatum Flugge var. saurae).</title>
        <authorList>
            <person name="Vega J.M."/>
            <person name="Podio M."/>
            <person name="Orjuela J."/>
            <person name="Siena L.A."/>
            <person name="Pessino S.C."/>
            <person name="Combes M.C."/>
            <person name="Mariac C."/>
            <person name="Albertini E."/>
            <person name="Pupilli F."/>
            <person name="Ortiz J.P.A."/>
            <person name="Leblanc O."/>
        </authorList>
    </citation>
    <scope>NUCLEOTIDE SEQUENCE [LARGE SCALE GENOMIC DNA]</scope>
    <source>
        <strain evidence="8">R1</strain>
        <tissue evidence="8">Leaf</tissue>
    </source>
</reference>
<evidence type="ECO:0000256" key="2">
    <source>
        <dbReference type="ARBA" id="ARBA00022771"/>
    </source>
</evidence>
<dbReference type="AlphaFoldDB" id="A0AAQ3UA96"/>
<proteinExistence type="predicted"/>